<sequence length="125" mass="13990">MHFSSIILPLLPLVLADCWSGGQSFNVYKDYIKGRIRSDLCPGVAYFPPDEWKVYCVSVPRDINNSKGVVAFHVNFGAKSLREARSLAPKDCYNYFAREIDGCDYGGHSEYANWIFSVDPNAGPC</sequence>
<dbReference type="OrthoDB" id="4825549at2759"/>
<comment type="caution">
    <text evidence="2">The sequence shown here is derived from an EMBL/GenBank/DDBJ whole genome shotgun (WGS) entry which is preliminary data.</text>
</comment>
<evidence type="ECO:0000256" key="1">
    <source>
        <dbReference type="SAM" id="SignalP"/>
    </source>
</evidence>
<protein>
    <submittedName>
        <fullName evidence="2">Uncharacterized protein</fullName>
    </submittedName>
</protein>
<dbReference type="EMBL" id="JAGPYM010000032">
    <property type="protein sequence ID" value="KAH6876809.1"/>
    <property type="molecule type" value="Genomic_DNA"/>
</dbReference>
<feature type="signal peptide" evidence="1">
    <location>
        <begin position="1"/>
        <end position="16"/>
    </location>
</feature>
<feature type="chain" id="PRO_5040135416" evidence="1">
    <location>
        <begin position="17"/>
        <end position="125"/>
    </location>
</feature>
<evidence type="ECO:0000313" key="3">
    <source>
        <dbReference type="Proteomes" id="UP000777438"/>
    </source>
</evidence>
<name>A0A9P9AKB0_9HYPO</name>
<keyword evidence="3" id="KW-1185">Reference proteome</keyword>
<gene>
    <name evidence="2" type="ORF">B0T10DRAFT_610178</name>
</gene>
<reference evidence="2 3" key="1">
    <citation type="journal article" date="2021" name="Nat. Commun.">
        <title>Genetic determinants of endophytism in the Arabidopsis root mycobiome.</title>
        <authorList>
            <person name="Mesny F."/>
            <person name="Miyauchi S."/>
            <person name="Thiergart T."/>
            <person name="Pickel B."/>
            <person name="Atanasova L."/>
            <person name="Karlsson M."/>
            <person name="Huettel B."/>
            <person name="Barry K.W."/>
            <person name="Haridas S."/>
            <person name="Chen C."/>
            <person name="Bauer D."/>
            <person name="Andreopoulos W."/>
            <person name="Pangilinan J."/>
            <person name="LaButti K."/>
            <person name="Riley R."/>
            <person name="Lipzen A."/>
            <person name="Clum A."/>
            <person name="Drula E."/>
            <person name="Henrissat B."/>
            <person name="Kohler A."/>
            <person name="Grigoriev I.V."/>
            <person name="Martin F.M."/>
            <person name="Hacquard S."/>
        </authorList>
    </citation>
    <scope>NUCLEOTIDE SEQUENCE [LARGE SCALE GENOMIC DNA]</scope>
    <source>
        <strain evidence="2 3">MPI-CAGE-CH-0241</strain>
    </source>
</reference>
<evidence type="ECO:0000313" key="2">
    <source>
        <dbReference type="EMBL" id="KAH6876809.1"/>
    </source>
</evidence>
<proteinExistence type="predicted"/>
<organism evidence="2 3">
    <name type="scientific">Thelonectria olida</name>
    <dbReference type="NCBI Taxonomy" id="1576542"/>
    <lineage>
        <taxon>Eukaryota</taxon>
        <taxon>Fungi</taxon>
        <taxon>Dikarya</taxon>
        <taxon>Ascomycota</taxon>
        <taxon>Pezizomycotina</taxon>
        <taxon>Sordariomycetes</taxon>
        <taxon>Hypocreomycetidae</taxon>
        <taxon>Hypocreales</taxon>
        <taxon>Nectriaceae</taxon>
        <taxon>Thelonectria</taxon>
    </lineage>
</organism>
<dbReference type="Proteomes" id="UP000777438">
    <property type="component" value="Unassembled WGS sequence"/>
</dbReference>
<accession>A0A9P9AKB0</accession>
<keyword evidence="1" id="KW-0732">Signal</keyword>
<dbReference type="AlphaFoldDB" id="A0A9P9AKB0"/>